<dbReference type="AlphaFoldDB" id="X0Y8K1"/>
<dbReference type="SUPFAM" id="SSF51735">
    <property type="entry name" value="NAD(P)-binding Rossmann-fold domains"/>
    <property type="match status" value="1"/>
</dbReference>
<keyword evidence="2" id="KW-0547">Nucleotide-binding</keyword>
<dbReference type="PANTHER" id="PTHR43334:SF1">
    <property type="entry name" value="3-HYDROXYPROPIONATE--COA LIGASE [ADP-FORMING]"/>
    <property type="match status" value="1"/>
</dbReference>
<dbReference type="PANTHER" id="PTHR43334">
    <property type="entry name" value="ACETATE--COA LIGASE [ADP-FORMING]"/>
    <property type="match status" value="1"/>
</dbReference>
<evidence type="ECO:0000313" key="5">
    <source>
        <dbReference type="EMBL" id="GAG33216.1"/>
    </source>
</evidence>
<comment type="caution">
    <text evidence="5">The sequence shown here is derived from an EMBL/GenBank/DDBJ whole genome shotgun (WGS) entry which is preliminary data.</text>
</comment>
<dbReference type="InterPro" id="IPR016102">
    <property type="entry name" value="Succinyl-CoA_synth-like"/>
</dbReference>
<dbReference type="Gene3D" id="3.40.50.720">
    <property type="entry name" value="NAD(P)-binding Rossmann-like Domain"/>
    <property type="match status" value="1"/>
</dbReference>
<feature type="non-terminal residue" evidence="5">
    <location>
        <position position="251"/>
    </location>
</feature>
<feature type="non-terminal residue" evidence="5">
    <location>
        <position position="1"/>
    </location>
</feature>
<gene>
    <name evidence="5" type="ORF">S01H1_64952</name>
</gene>
<evidence type="ECO:0000256" key="3">
    <source>
        <dbReference type="ARBA" id="ARBA00022840"/>
    </source>
</evidence>
<organism evidence="5">
    <name type="scientific">marine sediment metagenome</name>
    <dbReference type="NCBI Taxonomy" id="412755"/>
    <lineage>
        <taxon>unclassified sequences</taxon>
        <taxon>metagenomes</taxon>
        <taxon>ecological metagenomes</taxon>
    </lineage>
</organism>
<proteinExistence type="predicted"/>
<evidence type="ECO:0000259" key="4">
    <source>
        <dbReference type="Pfam" id="PF13607"/>
    </source>
</evidence>
<name>X0Y8K1_9ZZZZ</name>
<dbReference type="Pfam" id="PF13607">
    <property type="entry name" value="Succ_CoA_lig"/>
    <property type="match status" value="1"/>
</dbReference>
<feature type="domain" description="Succinyl-CoA synthetase-like flavodoxin" evidence="4">
    <location>
        <begin position="90"/>
        <end position="226"/>
    </location>
</feature>
<evidence type="ECO:0000256" key="2">
    <source>
        <dbReference type="ARBA" id="ARBA00022741"/>
    </source>
</evidence>
<evidence type="ECO:0000256" key="1">
    <source>
        <dbReference type="ARBA" id="ARBA00022598"/>
    </source>
</evidence>
<accession>X0Y8K1</accession>
<dbReference type="InterPro" id="IPR051538">
    <property type="entry name" value="Acyl-CoA_Synth/Transferase"/>
</dbReference>
<protein>
    <recommendedName>
        <fullName evidence="4">Succinyl-CoA synthetase-like flavodoxin domain-containing protein</fullName>
    </recommendedName>
</protein>
<sequence>DIDLAIVVLPAHMIPGIFEECLAKGVKGIVLITAGFKEIDDPKGADLHEQLATILNTTPVPVIGPNTFGMINLQANLNASFTPQFSLLKKGVIGLVSQSGGMCHLLSFLAVRDDIGFSKIVGIGNRLNVDFPEMVDYLMQDTDTEIIVLYMEGIDRPRGLIETAKAHRGKKPIIAYKTGVGDIGNQASRSHTGSLAGRKEIYSGAFSQAGILGLDSVEVLLDTAKAMAVSPLPEGSGVAILSSQAGPGIAG</sequence>
<keyword evidence="1" id="KW-0436">Ligase</keyword>
<reference evidence="5" key="1">
    <citation type="journal article" date="2014" name="Front. Microbiol.">
        <title>High frequency of phylogenetically diverse reductive dehalogenase-homologous genes in deep subseafloor sedimentary metagenomes.</title>
        <authorList>
            <person name="Kawai M."/>
            <person name="Futagami T."/>
            <person name="Toyoda A."/>
            <person name="Takaki Y."/>
            <person name="Nishi S."/>
            <person name="Hori S."/>
            <person name="Arai W."/>
            <person name="Tsubouchi T."/>
            <person name="Morono Y."/>
            <person name="Uchiyama I."/>
            <person name="Ito T."/>
            <person name="Fujiyama A."/>
            <person name="Inagaki F."/>
            <person name="Takami H."/>
        </authorList>
    </citation>
    <scope>NUCLEOTIDE SEQUENCE</scope>
    <source>
        <strain evidence="5">Expedition CK06-06</strain>
    </source>
</reference>
<dbReference type="GO" id="GO:0005524">
    <property type="term" value="F:ATP binding"/>
    <property type="evidence" value="ECO:0007669"/>
    <property type="project" value="UniProtKB-KW"/>
</dbReference>
<dbReference type="EMBL" id="BARS01042843">
    <property type="protein sequence ID" value="GAG33216.1"/>
    <property type="molecule type" value="Genomic_DNA"/>
</dbReference>
<dbReference type="InterPro" id="IPR036291">
    <property type="entry name" value="NAD(P)-bd_dom_sf"/>
</dbReference>
<dbReference type="InterPro" id="IPR032875">
    <property type="entry name" value="Succ_CoA_lig_flav_dom"/>
</dbReference>
<dbReference type="GO" id="GO:0016874">
    <property type="term" value="F:ligase activity"/>
    <property type="evidence" value="ECO:0007669"/>
    <property type="project" value="UniProtKB-KW"/>
</dbReference>
<dbReference type="Gene3D" id="3.40.50.261">
    <property type="entry name" value="Succinyl-CoA synthetase domains"/>
    <property type="match status" value="1"/>
</dbReference>
<dbReference type="SUPFAM" id="SSF52210">
    <property type="entry name" value="Succinyl-CoA synthetase domains"/>
    <property type="match status" value="1"/>
</dbReference>
<keyword evidence="3" id="KW-0067">ATP-binding</keyword>